<dbReference type="EMBL" id="ATBP01000310">
    <property type="protein sequence ID" value="ETR71174.1"/>
    <property type="molecule type" value="Genomic_DNA"/>
</dbReference>
<gene>
    <name evidence="1" type="ORF">OMM_02691</name>
</gene>
<dbReference type="SUPFAM" id="SSF52540">
    <property type="entry name" value="P-loop containing nucleoside triphosphate hydrolases"/>
    <property type="match status" value="1"/>
</dbReference>
<dbReference type="Gene3D" id="3.40.50.300">
    <property type="entry name" value="P-loop containing nucleotide triphosphate hydrolases"/>
    <property type="match status" value="1"/>
</dbReference>
<organism evidence="1 2">
    <name type="scientific">Candidatus Magnetoglobus multicellularis str. Araruama</name>
    <dbReference type="NCBI Taxonomy" id="890399"/>
    <lineage>
        <taxon>Bacteria</taxon>
        <taxon>Pseudomonadati</taxon>
        <taxon>Thermodesulfobacteriota</taxon>
        <taxon>Desulfobacteria</taxon>
        <taxon>Desulfobacterales</taxon>
        <taxon>Desulfobacteraceae</taxon>
        <taxon>Candidatus Magnetoglobus</taxon>
    </lineage>
</organism>
<dbReference type="Proteomes" id="UP000189670">
    <property type="component" value="Unassembled WGS sequence"/>
</dbReference>
<evidence type="ECO:0000313" key="2">
    <source>
        <dbReference type="Proteomes" id="UP000189670"/>
    </source>
</evidence>
<proteinExistence type="predicted"/>
<dbReference type="InterPro" id="IPR027417">
    <property type="entry name" value="P-loop_NTPase"/>
</dbReference>
<sequence length="233" mass="26981">MMNNNQTDAMQKILDRIVEKKRQDGGFGAVIARAGVGKTALLVQIALYSLLEKKNVLHVSLKDSINKVCLWYDEVSNKIERLLRSPQFSPDIWDTILMHRMIMTFGEDRFDTKTFHERLSDLTEQGIFYPQLIIVDGLMIDGHNISIFEDMKKLARELNVFMWFSIQSHRHEVAEIHHLPPSFIPLKALFDATFHVIPKGNTIDIQLKTQIDFDFQPEFVLDPETMLIRTPTV</sequence>
<name>A0A1V1P8R3_9BACT</name>
<accession>A0A1V1P8R3</accession>
<protein>
    <submittedName>
        <fullName evidence="1">Cytoplasmic protein</fullName>
    </submittedName>
</protein>
<reference evidence="2" key="1">
    <citation type="submission" date="2012-11" db="EMBL/GenBank/DDBJ databases">
        <authorList>
            <person name="Lucero-Rivera Y.E."/>
            <person name="Tovar-Ramirez D."/>
        </authorList>
    </citation>
    <scope>NUCLEOTIDE SEQUENCE [LARGE SCALE GENOMIC DNA]</scope>
    <source>
        <strain evidence="2">Araruama</strain>
    </source>
</reference>
<comment type="caution">
    <text evidence="1">The sequence shown here is derived from an EMBL/GenBank/DDBJ whole genome shotgun (WGS) entry which is preliminary data.</text>
</comment>
<dbReference type="AlphaFoldDB" id="A0A1V1P8R3"/>
<evidence type="ECO:0000313" key="1">
    <source>
        <dbReference type="EMBL" id="ETR71174.1"/>
    </source>
</evidence>